<name>B4DBC9_9BACT</name>
<dbReference type="EMBL" id="ABVL01000037">
    <property type="protein sequence ID" value="EDY16219.1"/>
    <property type="molecule type" value="Genomic_DNA"/>
</dbReference>
<dbReference type="AlphaFoldDB" id="B4DBC9"/>
<sequence length="204" mass="22012">MNPSQLSSDDSVSGNQPQLIKTMRSDCVPELDQAPSAPLMNRRASILAGLAGVSAFTTLASTASGAEEKAENPEREKVHALLKAHDEAMKNQDVAAILALMAEKSAVMGTGPGEIWSGHEEIKTAYEHFFQGFDKGEQGFEYQFKIGDLAADMGWLMASGNIKGKKDGKEFEFPINLSLTVTKATGKWLIASLHFSTFTSADKK</sequence>
<accession>B4DBC9</accession>
<organism evidence="3 4">
    <name type="scientific">Chthoniobacter flavus Ellin428</name>
    <dbReference type="NCBI Taxonomy" id="497964"/>
    <lineage>
        <taxon>Bacteria</taxon>
        <taxon>Pseudomonadati</taxon>
        <taxon>Verrucomicrobiota</taxon>
        <taxon>Spartobacteria</taxon>
        <taxon>Chthoniobacterales</taxon>
        <taxon>Chthoniobacteraceae</taxon>
        <taxon>Chthoniobacter</taxon>
    </lineage>
</organism>
<keyword evidence="4" id="KW-1185">Reference proteome</keyword>
<feature type="compositionally biased region" description="Polar residues" evidence="1">
    <location>
        <begin position="1"/>
        <end position="19"/>
    </location>
</feature>
<dbReference type="Pfam" id="PF13474">
    <property type="entry name" value="SnoaL_3"/>
    <property type="match status" value="1"/>
</dbReference>
<proteinExistence type="predicted"/>
<evidence type="ECO:0000256" key="1">
    <source>
        <dbReference type="SAM" id="MobiDB-lite"/>
    </source>
</evidence>
<gene>
    <name evidence="3" type="ORF">CfE428DRAFT_6220</name>
</gene>
<reference evidence="3 4" key="1">
    <citation type="journal article" date="2011" name="J. Bacteriol.">
        <title>Genome sequence of Chthoniobacter flavus Ellin428, an aerobic heterotrophic soil bacterium.</title>
        <authorList>
            <person name="Kant R."/>
            <person name="van Passel M.W."/>
            <person name="Palva A."/>
            <person name="Lucas S."/>
            <person name="Lapidus A."/>
            <person name="Glavina Del Rio T."/>
            <person name="Dalin E."/>
            <person name="Tice H."/>
            <person name="Bruce D."/>
            <person name="Goodwin L."/>
            <person name="Pitluck S."/>
            <person name="Larimer F.W."/>
            <person name="Land M.L."/>
            <person name="Hauser L."/>
            <person name="Sangwan P."/>
            <person name="de Vos W.M."/>
            <person name="Janssen P.H."/>
            <person name="Smidt H."/>
        </authorList>
    </citation>
    <scope>NUCLEOTIDE SEQUENCE [LARGE SCALE GENOMIC DNA]</scope>
    <source>
        <strain evidence="3 4">Ellin428</strain>
    </source>
</reference>
<dbReference type="Gene3D" id="3.10.450.50">
    <property type="match status" value="1"/>
</dbReference>
<dbReference type="InterPro" id="IPR037401">
    <property type="entry name" value="SnoaL-like"/>
</dbReference>
<comment type="caution">
    <text evidence="3">The sequence shown here is derived from an EMBL/GenBank/DDBJ whole genome shotgun (WGS) entry which is preliminary data.</text>
</comment>
<dbReference type="InterPro" id="IPR032710">
    <property type="entry name" value="NTF2-like_dom_sf"/>
</dbReference>
<dbReference type="InParanoid" id="B4DBC9"/>
<dbReference type="SUPFAM" id="SSF54427">
    <property type="entry name" value="NTF2-like"/>
    <property type="match status" value="1"/>
</dbReference>
<feature type="region of interest" description="Disordered" evidence="1">
    <location>
        <begin position="1"/>
        <end position="25"/>
    </location>
</feature>
<dbReference type="STRING" id="497964.CfE428DRAFT_6220"/>
<protein>
    <recommendedName>
        <fullName evidence="2">SnoaL-like domain-containing protein</fullName>
    </recommendedName>
</protein>
<evidence type="ECO:0000313" key="4">
    <source>
        <dbReference type="Proteomes" id="UP000005824"/>
    </source>
</evidence>
<feature type="domain" description="SnoaL-like" evidence="2">
    <location>
        <begin position="78"/>
        <end position="197"/>
    </location>
</feature>
<evidence type="ECO:0000259" key="2">
    <source>
        <dbReference type="Pfam" id="PF13474"/>
    </source>
</evidence>
<evidence type="ECO:0000313" key="3">
    <source>
        <dbReference type="EMBL" id="EDY16219.1"/>
    </source>
</evidence>
<dbReference type="Proteomes" id="UP000005824">
    <property type="component" value="Unassembled WGS sequence"/>
</dbReference>
<dbReference type="eggNOG" id="ENOG50334UW">
    <property type="taxonomic scope" value="Bacteria"/>
</dbReference>